<evidence type="ECO:0000256" key="5">
    <source>
        <dbReference type="ARBA" id="ARBA00022729"/>
    </source>
</evidence>
<dbReference type="PANTHER" id="PTHR47466">
    <property type="match status" value="1"/>
</dbReference>
<comment type="function">
    <text evidence="1">Secreted metalloproteinase that allows assimilation of proteinaceous substrates.</text>
</comment>
<sequence length="306" mass="33669">MMHSGLLQFSLCWLAISSSAKAITPVTGCGNPPPSEDEIARAQAIYEKERMMTLDARDTDITTVPTWFHVVYVNETEEGGYIPRTQLDAQIKVLSDAWAPHGFSFNLVNVTYTQNATWSNANLDGWPDMKRALRQGGYGTLNLYTTLLTEGSGLLGIGTPPGDYYDGTDDFMQDGVVIQANTLPGGIGPHFETEPERYTTGGLTCHEVGHWFGLFHTYIEHGAYPYTCQNGDNDFVDDTPVHLLVITSNGPDLDCPAGRDTCPDLPGVDPTDNYMSNQWQSCWNKYTAGQGLRARSLWTAQRAGRG</sequence>
<gene>
    <name evidence="11" type="ORF">TGAM01_v206927</name>
</gene>
<dbReference type="AlphaFoldDB" id="A0A2P4ZIW1"/>
<evidence type="ECO:0000256" key="4">
    <source>
        <dbReference type="ARBA" id="ARBA00022723"/>
    </source>
</evidence>
<comment type="caution">
    <text evidence="11">The sequence shown here is derived from an EMBL/GenBank/DDBJ whole genome shotgun (WGS) entry which is preliminary data.</text>
</comment>
<organism evidence="11 12">
    <name type="scientific">Trichoderma gamsii</name>
    <dbReference type="NCBI Taxonomy" id="398673"/>
    <lineage>
        <taxon>Eukaryota</taxon>
        <taxon>Fungi</taxon>
        <taxon>Dikarya</taxon>
        <taxon>Ascomycota</taxon>
        <taxon>Pezizomycotina</taxon>
        <taxon>Sordariomycetes</taxon>
        <taxon>Hypocreomycetidae</taxon>
        <taxon>Hypocreales</taxon>
        <taxon>Hypocreaceae</taxon>
        <taxon>Trichoderma</taxon>
    </lineage>
</organism>
<dbReference type="RefSeq" id="XP_018662432.1">
    <property type="nucleotide sequence ID" value="XM_018804317.1"/>
</dbReference>
<evidence type="ECO:0000256" key="1">
    <source>
        <dbReference type="ARBA" id="ARBA00003174"/>
    </source>
</evidence>
<dbReference type="GO" id="GO:0046872">
    <property type="term" value="F:metal ion binding"/>
    <property type="evidence" value="ECO:0007669"/>
    <property type="project" value="UniProtKB-KW"/>
</dbReference>
<feature type="chain" id="PRO_5015160501" evidence="10">
    <location>
        <begin position="23"/>
        <end position="306"/>
    </location>
</feature>
<dbReference type="GO" id="GO:0006508">
    <property type="term" value="P:proteolysis"/>
    <property type="evidence" value="ECO:0007669"/>
    <property type="project" value="UniProtKB-KW"/>
</dbReference>
<keyword evidence="4" id="KW-0479">Metal-binding</keyword>
<reference evidence="11 12" key="1">
    <citation type="journal article" date="2016" name="Genome Announc.">
        <title>Draft Whole-Genome Sequence of Trichoderma gamsii T6085, a Promising Biocontrol Agent of Fusarium Head Blight on Wheat.</title>
        <authorList>
            <person name="Baroncelli R."/>
            <person name="Zapparata A."/>
            <person name="Piaggeschi G."/>
            <person name="Sarrocco S."/>
            <person name="Vannacci G."/>
        </authorList>
    </citation>
    <scope>NUCLEOTIDE SEQUENCE [LARGE SCALE GENOMIC DNA]</scope>
    <source>
        <strain evidence="11 12">T6085</strain>
    </source>
</reference>
<evidence type="ECO:0000256" key="6">
    <source>
        <dbReference type="ARBA" id="ARBA00022801"/>
    </source>
</evidence>
<dbReference type="STRING" id="398673.A0A2P4ZIW1"/>
<protein>
    <submittedName>
        <fullName evidence="11">Metalloprotease</fullName>
    </submittedName>
</protein>
<comment type="similarity">
    <text evidence="2">Belongs to the peptidase M43B family.</text>
</comment>
<proteinExistence type="inferred from homology"/>
<keyword evidence="9" id="KW-1015">Disulfide bond</keyword>
<evidence type="ECO:0000256" key="2">
    <source>
        <dbReference type="ARBA" id="ARBA00008721"/>
    </source>
</evidence>
<evidence type="ECO:0000313" key="12">
    <source>
        <dbReference type="Proteomes" id="UP000054821"/>
    </source>
</evidence>
<feature type="signal peptide" evidence="10">
    <location>
        <begin position="1"/>
        <end position="22"/>
    </location>
</feature>
<keyword evidence="5 10" id="KW-0732">Signal</keyword>
<keyword evidence="7" id="KW-0862">Zinc</keyword>
<dbReference type="Gene3D" id="3.40.390.10">
    <property type="entry name" value="Collagenase (Catalytic Domain)"/>
    <property type="match status" value="1"/>
</dbReference>
<dbReference type="SUPFAM" id="SSF55486">
    <property type="entry name" value="Metalloproteases ('zincins'), catalytic domain"/>
    <property type="match status" value="1"/>
</dbReference>
<evidence type="ECO:0000256" key="3">
    <source>
        <dbReference type="ARBA" id="ARBA00022670"/>
    </source>
</evidence>
<dbReference type="Proteomes" id="UP000054821">
    <property type="component" value="Unassembled WGS sequence"/>
</dbReference>
<evidence type="ECO:0000313" key="11">
    <source>
        <dbReference type="EMBL" id="PON24239.1"/>
    </source>
</evidence>
<name>A0A2P4ZIW1_9HYPO</name>
<dbReference type="PANTHER" id="PTHR47466:SF1">
    <property type="entry name" value="METALLOPROTEASE MEP1 (AFU_ORTHOLOGUE AFUA_1G07730)-RELATED"/>
    <property type="match status" value="1"/>
</dbReference>
<dbReference type="GO" id="GO:0008237">
    <property type="term" value="F:metallopeptidase activity"/>
    <property type="evidence" value="ECO:0007669"/>
    <property type="project" value="UniProtKB-KW"/>
</dbReference>
<evidence type="ECO:0000256" key="7">
    <source>
        <dbReference type="ARBA" id="ARBA00022833"/>
    </source>
</evidence>
<evidence type="ECO:0000256" key="9">
    <source>
        <dbReference type="ARBA" id="ARBA00023157"/>
    </source>
</evidence>
<dbReference type="CDD" id="cd04275">
    <property type="entry name" value="ZnMc_pappalysin_like"/>
    <property type="match status" value="1"/>
</dbReference>
<dbReference type="GeneID" id="29984400"/>
<evidence type="ECO:0000256" key="10">
    <source>
        <dbReference type="SAM" id="SignalP"/>
    </source>
</evidence>
<dbReference type="EMBL" id="JPDN02000024">
    <property type="protein sequence ID" value="PON24239.1"/>
    <property type="molecule type" value="Genomic_DNA"/>
</dbReference>
<evidence type="ECO:0000256" key="8">
    <source>
        <dbReference type="ARBA" id="ARBA00023049"/>
    </source>
</evidence>
<keyword evidence="12" id="KW-1185">Reference proteome</keyword>
<accession>A0A2P4ZIW1</accession>
<dbReference type="InterPro" id="IPR024079">
    <property type="entry name" value="MetalloPept_cat_dom_sf"/>
</dbReference>
<keyword evidence="3" id="KW-0645">Protease</keyword>
<keyword evidence="6" id="KW-0378">Hydrolase</keyword>
<dbReference type="InterPro" id="IPR008754">
    <property type="entry name" value="Peptidase_M43"/>
</dbReference>
<keyword evidence="8 11" id="KW-0482">Metalloprotease</keyword>